<comment type="caution">
    <text evidence="3">Lacks conserved residue(s) required for the propagation of feature annotation.</text>
</comment>
<proteinExistence type="inferred from homology"/>
<evidence type="ECO:0008006" key="6">
    <source>
        <dbReference type="Google" id="ProtNLM"/>
    </source>
</evidence>
<dbReference type="EMBL" id="KI914040">
    <property type="protein sequence ID" value="ETV90430.1"/>
    <property type="molecule type" value="Genomic_DNA"/>
</dbReference>
<dbReference type="InterPro" id="IPR036850">
    <property type="entry name" value="NDK-like_dom_sf"/>
</dbReference>
<protein>
    <recommendedName>
        <fullName evidence="6">Nucleoside diphosphate kinase-like domain-containing protein</fullName>
    </recommendedName>
</protein>
<evidence type="ECO:0000256" key="2">
    <source>
        <dbReference type="ARBA" id="ARBA00022490"/>
    </source>
</evidence>
<evidence type="ECO:0000256" key="3">
    <source>
        <dbReference type="PROSITE-ProRule" id="PRU00706"/>
    </source>
</evidence>
<comment type="subcellular location">
    <subcellularLocation>
        <location evidence="1">Cytoplasm</location>
    </subcellularLocation>
</comment>
<feature type="region of interest" description="Disordered" evidence="4">
    <location>
        <begin position="450"/>
        <end position="474"/>
    </location>
</feature>
<dbReference type="PANTHER" id="PTHR43109:SF3">
    <property type="entry name" value="DYNEIN AXONEMAL ASSEMBLY FACTOR 8"/>
    <property type="match status" value="1"/>
</dbReference>
<gene>
    <name evidence="5" type="ORF">H310_14798</name>
</gene>
<reference evidence="5" key="1">
    <citation type="submission" date="2013-12" db="EMBL/GenBank/DDBJ databases">
        <title>The Genome Sequence of Aphanomyces invadans NJM9701.</title>
        <authorList>
            <consortium name="The Broad Institute Genomics Platform"/>
            <person name="Russ C."/>
            <person name="Tyler B."/>
            <person name="van West P."/>
            <person name="Dieguez-Uribeondo J."/>
            <person name="Young S.K."/>
            <person name="Zeng Q."/>
            <person name="Gargeya S."/>
            <person name="Fitzgerald M."/>
            <person name="Abouelleil A."/>
            <person name="Alvarado L."/>
            <person name="Chapman S.B."/>
            <person name="Gainer-Dewar J."/>
            <person name="Goldberg J."/>
            <person name="Griggs A."/>
            <person name="Gujja S."/>
            <person name="Hansen M."/>
            <person name="Howarth C."/>
            <person name="Imamovic A."/>
            <person name="Ireland A."/>
            <person name="Larimer J."/>
            <person name="McCowan C."/>
            <person name="Murphy C."/>
            <person name="Pearson M."/>
            <person name="Poon T.W."/>
            <person name="Priest M."/>
            <person name="Roberts A."/>
            <person name="Saif S."/>
            <person name="Shea T."/>
            <person name="Sykes S."/>
            <person name="Wortman J."/>
            <person name="Nusbaum C."/>
            <person name="Birren B."/>
        </authorList>
    </citation>
    <scope>NUCLEOTIDE SEQUENCE [LARGE SCALE GENOMIC DNA]</scope>
    <source>
        <strain evidence="5">NJM9701</strain>
    </source>
</reference>
<dbReference type="PANTHER" id="PTHR43109">
    <property type="entry name" value="NUCLEOSIDE DIPHOSPHATE KINASE 7"/>
    <property type="match status" value="1"/>
</dbReference>
<dbReference type="SUPFAM" id="SSF54919">
    <property type="entry name" value="Nucleoside diphosphate kinase, NDK"/>
    <property type="match status" value="1"/>
</dbReference>
<dbReference type="GeneID" id="20091848"/>
<dbReference type="GO" id="GO:0005879">
    <property type="term" value="C:axonemal microtubule"/>
    <property type="evidence" value="ECO:0007669"/>
    <property type="project" value="TreeGrafter"/>
</dbReference>
<sequence length="1398" mass="152245">MEWTARDETLLRQCVFECAYDFDAAATVFLQRIPKQRKLSLGEHAITPRVIELKYMELSELEEGDQEDNDGRVVEVQPVEGLKGASTSDDATLVVVASSDLPVLELPLSEFDVDLMLQDIPTDSLPRDSEMQWVLSYLEDPTNSVDEAVYNPSQLGIEVGRYSGCDLLAQLDLAFQASRERSCGNRSVDNLLAPHILSLAKEDEGGTREPSKVAATDDNDIPDLVALSPVQTIMASGTGIASSRPLPLSARAPLSHGSLTDLPAAPSTPPPSYPIDEDVDVEQSEDGASDTSSDAEDWNSARRLLKDRTTVLPPQQPSPLQCDEAWRSEDDDKDDSVDGGDATEAMERQLMKLWKRDVELQEQEFLGTHSRDAAETARFIREEMQALLHVAAPSGSNVPPRRQEDDGDQRQFLGYKNPYALDEREVSSDNPPIEATALDIVRSHQERRERASTSIPAAPCTKPSTADSPQRAVVPVPRKRGTIAPPEIVADTIADLVEESILASVDELSEALYHRQLSQSLHVPTLPRSYWQRLFTYGTADCEDDSELLDDVHVLALQGADSTDDAFGTIVQLFCQLQHEPSSPCTLLGLQYTVVLPGQVSLQSPPQGHPDAIPVLFIALQCESAYIDAILHSPMESFLPGNEKALGDYLVRVPFVTPSPSATSTALLVHPIHLFTRLPTFQVFHNHLPHRHYNATTVVVLRDPAAHVLDVLYRTRPLLDVVGLKLCFDATFEPHVVVSPDVATATCLVAMAFRGIDATTVVRDVLHDVPKTHVYLPHGALQAHRDVVHWFGGRVNSVITNSSSELLPRARPVYGVVLKPDQVVAMHVSVTSPNVLGRVLSAVASAGYELLGLNLIHGHDDAACHVQLTMLKENGANVHRLAHLQSTVVDIDDVIATNVAPQASEFSHGELEPATQPGTLPPLFVDYDREQTLLAVLMPIGDNHARETAAGSCVGVAMEHLLGACASDQLVGVKVIHPRAVDAVCDTLMALQCVAFGPAASTSLPLAPAVVVLFRHLVEDGQFRKSFRRLTATPSIVRLYTDPAIVRALLPVLFERSEYAAPRRLSPRDLCFPPTPRTDADAFAGLFQTAPSTSYSSVLVIKPDDPLGVLPVVLRRLARDGFEIVFMHMTLLPSSSPPAVGNLYVSDSQRLHMASQPSILLVVRRINCIARLHALVGPSDPDTARQDARFTLVAGYGIDHVRNGFYTSPTYAQARWDLHSVYGVRSDDDYNRLARRAPSAAISAPFMHTSPPLEPTTFTATPRTLVETTLLIVGGAAVHAASELVASLAMDGGFLIVNLAQGGLTLEQKLHCAGHFASDLLDGPWLVLALERDNAVSRLATYLPTTSVYNPASRQLFRWSTSAKAARADLPLFFHVLYGSVHSLEPGPPPPGRHVALH</sequence>
<evidence type="ECO:0000256" key="1">
    <source>
        <dbReference type="ARBA" id="ARBA00004496"/>
    </source>
</evidence>
<name>A0A024T8J4_9STRA</name>
<feature type="compositionally biased region" description="Acidic residues" evidence="4">
    <location>
        <begin position="275"/>
        <end position="297"/>
    </location>
</feature>
<dbReference type="Gene3D" id="3.30.70.141">
    <property type="entry name" value="Nucleoside diphosphate kinase-like domain"/>
    <property type="match status" value="1"/>
</dbReference>
<feature type="region of interest" description="Disordered" evidence="4">
    <location>
        <begin position="251"/>
        <end position="340"/>
    </location>
</feature>
<organism evidence="5">
    <name type="scientific">Aphanomyces invadans</name>
    <dbReference type="NCBI Taxonomy" id="157072"/>
    <lineage>
        <taxon>Eukaryota</taxon>
        <taxon>Sar</taxon>
        <taxon>Stramenopiles</taxon>
        <taxon>Oomycota</taxon>
        <taxon>Saprolegniomycetes</taxon>
        <taxon>Saprolegniales</taxon>
        <taxon>Verrucalvaceae</taxon>
        <taxon>Aphanomyces</taxon>
    </lineage>
</organism>
<comment type="similarity">
    <text evidence="3">Belongs to the NDK family.</text>
</comment>
<dbReference type="VEuPathDB" id="FungiDB:H310_14798"/>
<keyword evidence="2" id="KW-0963">Cytoplasm</keyword>
<evidence type="ECO:0000313" key="5">
    <source>
        <dbReference type="EMBL" id="ETV90430.1"/>
    </source>
</evidence>
<dbReference type="OrthoDB" id="2162449at2759"/>
<accession>A0A024T8J4</accession>
<evidence type="ECO:0000256" key="4">
    <source>
        <dbReference type="SAM" id="MobiDB-lite"/>
    </source>
</evidence>
<dbReference type="RefSeq" id="XP_008880949.1">
    <property type="nucleotide sequence ID" value="XM_008882727.1"/>
</dbReference>
<dbReference type="PROSITE" id="PS51374">
    <property type="entry name" value="NDPK_LIKE"/>
    <property type="match status" value="1"/>
</dbReference>